<comment type="caution">
    <text evidence="1">The sequence shown here is derived from an EMBL/GenBank/DDBJ whole genome shotgun (WGS) entry which is preliminary data.</text>
</comment>
<reference evidence="1" key="1">
    <citation type="submission" date="2022-06" db="EMBL/GenBank/DDBJ databases">
        <authorList>
            <person name="Legras J.-L."/>
            <person name="Devillers H."/>
            <person name="Grondin C."/>
        </authorList>
    </citation>
    <scope>NUCLEOTIDE SEQUENCE</scope>
    <source>
        <strain evidence="1">CLIB 1444</strain>
    </source>
</reference>
<keyword evidence="2" id="KW-1185">Reference proteome</keyword>
<dbReference type="EMBL" id="CALSDN010000010">
    <property type="protein sequence ID" value="CAH6722532.1"/>
    <property type="molecule type" value="Genomic_DNA"/>
</dbReference>
<organism evidence="1 2">
    <name type="scientific">[Candida] jaroonii</name>
    <dbReference type="NCBI Taxonomy" id="467808"/>
    <lineage>
        <taxon>Eukaryota</taxon>
        <taxon>Fungi</taxon>
        <taxon>Dikarya</taxon>
        <taxon>Ascomycota</taxon>
        <taxon>Saccharomycotina</taxon>
        <taxon>Pichiomycetes</taxon>
        <taxon>Debaryomycetaceae</taxon>
        <taxon>Yamadazyma</taxon>
    </lineage>
</organism>
<accession>A0ACA9YBU7</accession>
<name>A0ACA9YBU7_9ASCO</name>
<proteinExistence type="predicted"/>
<protein>
    <submittedName>
        <fullName evidence="1">Uncharacterized protein</fullName>
    </submittedName>
</protein>
<sequence length="880" mass="102488">MDIVGSLSFPLNEGESDKIYLNKVILTDDNDLERLNIHVDVVNYKRKCTKINFTNTKSQDVIKTPVCYIDNTSNVKTTPLLVKCDPKFKKLKLSLLVKYSTGNKSLVIVKTKGKDQNLSSINQYLLSKEYNKPEIEVSQINYSDLPLEANVSDFQRIIVNDGFDSQVINDDILNVFLLQTDGTRYTHLFDFKVWIDKLETAEKLQINTQMEDKPLVDQLVDLQISDYRNAFNFILDDGPEFRQALSKYEQRIPSVQKNIAILIDELKTTENSLKRLQSSRSKIIEIINNLSKLNPILPKFNFRKEFSEKFEDIYKSFEVELKYVLSNTFNKKTLDKIKSVSTFDDEHNNELTTIKKNFENQSKDYYNWMKKFLSNDKEKPESKLLTKRKNFELSKFDYLNYLSNFLNNQYMNELFENLFKFIGNDDDEFNSHYKIYLTVLLKFNAEKFKLRQMIEACKTNDELTNIIKDNNLTIKPNFDVNDDKVVTTDNVNLIFSPIEAPTSPEFNEANSTYEKSGILYALGGKGKQGWHKEWVVVKDGELREYSDWRTGNAPINKPIPIALTSIKPLLNEKRQHCFEIITPNQKFVFQAMNELEKNNWIKVLSNARHMTNTSNLEDTSKVTKSKKLHLKLDRHTVPNSSNSGVLSPTSVKSFNLITKDYLKQVRLIPESDNHICADCNSTEEVEWISMNFLNILCINCSSCHRNMGSHVSKVKSLRLDNFENESEVLLNYVNNKLHNQYLEETSSVDKSKLNTHEQRLAYIKDKYIHKEFIVKSNDLNVVLIKSVQKIDINEVIQTVSCGADCNLNLQILKNKTDHQNISLFEYSLRKYIEIENKDKKYFIISEFLLLNGIKITKVDKDLDLTPEAFKYWEEKFNKFL</sequence>
<evidence type="ECO:0000313" key="2">
    <source>
        <dbReference type="Proteomes" id="UP001152531"/>
    </source>
</evidence>
<gene>
    <name evidence="1" type="ORF">CLIB1444_10S00584</name>
</gene>
<evidence type="ECO:0000313" key="1">
    <source>
        <dbReference type="EMBL" id="CAH6722532.1"/>
    </source>
</evidence>
<dbReference type="Proteomes" id="UP001152531">
    <property type="component" value="Unassembled WGS sequence"/>
</dbReference>